<proteinExistence type="predicted"/>
<dbReference type="EMBL" id="LXQA010323156">
    <property type="protein sequence ID" value="MCI43882.1"/>
    <property type="molecule type" value="Genomic_DNA"/>
</dbReference>
<keyword evidence="3" id="KW-1185">Reference proteome</keyword>
<protein>
    <submittedName>
        <fullName evidence="2">Uncharacterized protein</fullName>
    </submittedName>
</protein>
<sequence length="72" mass="7934">MSDPPLPSNPTPSPKLFVTLIGARPCKPNLMPYTATTLGILLVSPLLKIWLVVNGFFESNGIRMDRLIVTRL</sequence>
<evidence type="ECO:0000313" key="3">
    <source>
        <dbReference type="Proteomes" id="UP000265520"/>
    </source>
</evidence>
<reference evidence="2 3" key="1">
    <citation type="journal article" date="2018" name="Front. Plant Sci.">
        <title>Red Clover (Trifolium pratense) and Zigzag Clover (T. medium) - A Picture of Genomic Similarities and Differences.</title>
        <authorList>
            <person name="Dluhosova J."/>
            <person name="Istvanek J."/>
            <person name="Nedelnik J."/>
            <person name="Repkova J."/>
        </authorList>
    </citation>
    <scope>NUCLEOTIDE SEQUENCE [LARGE SCALE GENOMIC DNA]</scope>
    <source>
        <strain evidence="3">cv. 10/8</strain>
        <tissue evidence="2">Leaf</tissue>
    </source>
</reference>
<evidence type="ECO:0000256" key="1">
    <source>
        <dbReference type="SAM" id="Phobius"/>
    </source>
</evidence>
<keyword evidence="1" id="KW-0472">Membrane</keyword>
<keyword evidence="1" id="KW-0812">Transmembrane</keyword>
<feature type="transmembrane region" description="Helical" evidence="1">
    <location>
        <begin position="38"/>
        <end position="57"/>
    </location>
</feature>
<organism evidence="2 3">
    <name type="scientific">Trifolium medium</name>
    <dbReference type="NCBI Taxonomy" id="97028"/>
    <lineage>
        <taxon>Eukaryota</taxon>
        <taxon>Viridiplantae</taxon>
        <taxon>Streptophyta</taxon>
        <taxon>Embryophyta</taxon>
        <taxon>Tracheophyta</taxon>
        <taxon>Spermatophyta</taxon>
        <taxon>Magnoliopsida</taxon>
        <taxon>eudicotyledons</taxon>
        <taxon>Gunneridae</taxon>
        <taxon>Pentapetalae</taxon>
        <taxon>rosids</taxon>
        <taxon>fabids</taxon>
        <taxon>Fabales</taxon>
        <taxon>Fabaceae</taxon>
        <taxon>Papilionoideae</taxon>
        <taxon>50 kb inversion clade</taxon>
        <taxon>NPAAA clade</taxon>
        <taxon>Hologalegina</taxon>
        <taxon>IRL clade</taxon>
        <taxon>Trifolieae</taxon>
        <taxon>Trifolium</taxon>
    </lineage>
</organism>
<feature type="non-terminal residue" evidence="2">
    <location>
        <position position="72"/>
    </location>
</feature>
<name>A0A392S637_9FABA</name>
<dbReference type="AlphaFoldDB" id="A0A392S637"/>
<dbReference type="Proteomes" id="UP000265520">
    <property type="component" value="Unassembled WGS sequence"/>
</dbReference>
<evidence type="ECO:0000313" key="2">
    <source>
        <dbReference type="EMBL" id="MCI43882.1"/>
    </source>
</evidence>
<keyword evidence="1" id="KW-1133">Transmembrane helix</keyword>
<comment type="caution">
    <text evidence="2">The sequence shown here is derived from an EMBL/GenBank/DDBJ whole genome shotgun (WGS) entry which is preliminary data.</text>
</comment>
<accession>A0A392S637</accession>